<comment type="caution">
    <text evidence="2">The sequence shown here is derived from an EMBL/GenBank/DDBJ whole genome shotgun (WGS) entry which is preliminary data.</text>
</comment>
<organism evidence="2 3">
    <name type="scientific">Allocatelliglobosispora scoriae</name>
    <dbReference type="NCBI Taxonomy" id="643052"/>
    <lineage>
        <taxon>Bacteria</taxon>
        <taxon>Bacillati</taxon>
        <taxon>Actinomycetota</taxon>
        <taxon>Actinomycetes</taxon>
        <taxon>Micromonosporales</taxon>
        <taxon>Micromonosporaceae</taxon>
        <taxon>Allocatelliglobosispora</taxon>
    </lineage>
</organism>
<evidence type="ECO:0000256" key="1">
    <source>
        <dbReference type="SAM" id="Phobius"/>
    </source>
</evidence>
<accession>A0A841BZS4</accession>
<keyword evidence="1" id="KW-0472">Membrane</keyword>
<keyword evidence="3" id="KW-1185">Reference proteome</keyword>
<proteinExistence type="predicted"/>
<keyword evidence="1" id="KW-1133">Transmembrane helix</keyword>
<dbReference type="Proteomes" id="UP000587527">
    <property type="component" value="Unassembled WGS sequence"/>
</dbReference>
<feature type="transmembrane region" description="Helical" evidence="1">
    <location>
        <begin position="12"/>
        <end position="33"/>
    </location>
</feature>
<evidence type="ECO:0008006" key="4">
    <source>
        <dbReference type="Google" id="ProtNLM"/>
    </source>
</evidence>
<evidence type="ECO:0000313" key="2">
    <source>
        <dbReference type="EMBL" id="MBB5872161.1"/>
    </source>
</evidence>
<dbReference type="EMBL" id="JACHMN010000003">
    <property type="protein sequence ID" value="MBB5872161.1"/>
    <property type="molecule type" value="Genomic_DNA"/>
</dbReference>
<gene>
    <name evidence="2" type="ORF">F4553_005595</name>
</gene>
<keyword evidence="1" id="KW-0812">Transmembrane</keyword>
<name>A0A841BZS4_9ACTN</name>
<dbReference type="AlphaFoldDB" id="A0A841BZS4"/>
<evidence type="ECO:0000313" key="3">
    <source>
        <dbReference type="Proteomes" id="UP000587527"/>
    </source>
</evidence>
<dbReference type="RefSeq" id="WP_184841552.1">
    <property type="nucleotide sequence ID" value="NZ_JACHMN010000003.1"/>
</dbReference>
<reference evidence="2 3" key="1">
    <citation type="submission" date="2020-08" db="EMBL/GenBank/DDBJ databases">
        <title>Sequencing the genomes of 1000 actinobacteria strains.</title>
        <authorList>
            <person name="Klenk H.-P."/>
        </authorList>
    </citation>
    <scope>NUCLEOTIDE SEQUENCE [LARGE SCALE GENOMIC DNA]</scope>
    <source>
        <strain evidence="2 3">DSM 45362</strain>
    </source>
</reference>
<sequence length="251" mass="26059">MRLDRARRRAIVTGAALGCVTVGVLTLLGVLGLRPHPRSDPHPGPREAIQADLQTAQVAGPDLPLVLSPSATLPSSPAPRTEASNSRCRALVADPAELISLASASGRNADGDASTRHIAPDKSVLDQALRVLSSGDAAKTFDSLLATTKACRDFTTVVDGARVRVRLDAGKPGLPLLGRSYTVRLTVSSATSTKTGYLAVGRVGSAISVLRRLGPTSAEQQLDQQVAELLDQTLSKILPLQPEAKTSPGGA</sequence>
<protein>
    <recommendedName>
        <fullName evidence="4">Sensor domain-containing protein</fullName>
    </recommendedName>
</protein>